<comment type="similarity">
    <text evidence="3">Belongs to the TorD/DmsD family. TorD subfamily.</text>
</comment>
<dbReference type="InterPro" id="IPR036386">
    <property type="entry name" value="HscB_C_sf"/>
</dbReference>
<dbReference type="STRING" id="225848.Sps_04211"/>
<keyword evidence="5" id="KW-1185">Reference proteome</keyword>
<evidence type="ECO:0000256" key="1">
    <source>
        <dbReference type="ARBA" id="ARBA00022490"/>
    </source>
</evidence>
<dbReference type="Pfam" id="PF02613">
    <property type="entry name" value="Nitrate_red_del"/>
    <property type="match status" value="1"/>
</dbReference>
<dbReference type="GO" id="GO:0005737">
    <property type="term" value="C:cytoplasm"/>
    <property type="evidence" value="ECO:0007669"/>
    <property type="project" value="UniProtKB-SubCell"/>
</dbReference>
<keyword evidence="2 3" id="KW-0143">Chaperone</keyword>
<evidence type="ECO:0000256" key="2">
    <source>
        <dbReference type="ARBA" id="ARBA00023186"/>
    </source>
</evidence>
<gene>
    <name evidence="3" type="primary">torD</name>
    <name evidence="4" type="ORF">Sps_04211</name>
</gene>
<dbReference type="SUPFAM" id="SSF89155">
    <property type="entry name" value="TorD-like"/>
    <property type="match status" value="1"/>
</dbReference>
<organism evidence="4 5">
    <name type="scientific">Shewanella psychrophila</name>
    <dbReference type="NCBI Taxonomy" id="225848"/>
    <lineage>
        <taxon>Bacteria</taxon>
        <taxon>Pseudomonadati</taxon>
        <taxon>Pseudomonadota</taxon>
        <taxon>Gammaproteobacteria</taxon>
        <taxon>Alteromonadales</taxon>
        <taxon>Shewanellaceae</taxon>
        <taxon>Shewanella</taxon>
    </lineage>
</organism>
<evidence type="ECO:0000313" key="4">
    <source>
        <dbReference type="EMBL" id="AQS39317.1"/>
    </source>
</evidence>
<reference evidence="4 5" key="1">
    <citation type="submission" date="2016-03" db="EMBL/GenBank/DDBJ databases">
        <title>Complete genome sequence of Shewanella psychrophila WP2, a deep sea bacterium isolated from west Pacific sediment.</title>
        <authorList>
            <person name="Xu G."/>
            <person name="Jian H."/>
        </authorList>
    </citation>
    <scope>NUCLEOTIDE SEQUENCE [LARGE SCALE GENOMIC DNA]</scope>
    <source>
        <strain evidence="4 5">WP2</strain>
    </source>
</reference>
<comment type="function">
    <text evidence="3">Involved in the biogenesis of TorA. Acts on TorA before the insertion of the molybdenum cofactor and, as a result, probably favors a conformation of the apoenzyme that is competent for acquiring the cofactor.</text>
</comment>
<dbReference type="OrthoDB" id="7849731at2"/>
<dbReference type="EMBL" id="CP014782">
    <property type="protein sequence ID" value="AQS39317.1"/>
    <property type="molecule type" value="Genomic_DNA"/>
</dbReference>
<dbReference type="GO" id="GO:0051259">
    <property type="term" value="P:protein complex oligomerization"/>
    <property type="evidence" value="ECO:0007669"/>
    <property type="project" value="InterPro"/>
</dbReference>
<dbReference type="NCBIfam" id="NF003442">
    <property type="entry name" value="PRK04976.1"/>
    <property type="match status" value="1"/>
</dbReference>
<dbReference type="GO" id="GO:0006457">
    <property type="term" value="P:protein folding"/>
    <property type="evidence" value="ECO:0007669"/>
    <property type="project" value="UniProtKB-UniRule"/>
</dbReference>
<dbReference type="InterPro" id="IPR050289">
    <property type="entry name" value="TorD/DmsD_chaperones"/>
</dbReference>
<dbReference type="Proteomes" id="UP000189545">
    <property type="component" value="Chromosome"/>
</dbReference>
<evidence type="ECO:0000256" key="3">
    <source>
        <dbReference type="HAMAP-Rule" id="MF_01150"/>
    </source>
</evidence>
<dbReference type="RefSeq" id="WP_077754244.1">
    <property type="nucleotide sequence ID" value="NZ_CP014782.1"/>
</dbReference>
<dbReference type="InterPro" id="IPR020945">
    <property type="entry name" value="DMSO/NO3_reduct_chaperone"/>
</dbReference>
<protein>
    <recommendedName>
        <fullName evidence="3">Chaperone protein TorD</fullName>
    </recommendedName>
</protein>
<dbReference type="PANTHER" id="PTHR34227">
    <property type="entry name" value="CHAPERONE PROTEIN YCDY"/>
    <property type="match status" value="1"/>
</dbReference>
<dbReference type="AlphaFoldDB" id="A0A1S6HUT5"/>
<comment type="subcellular location">
    <subcellularLocation>
        <location evidence="3">Cytoplasm</location>
    </subcellularLocation>
</comment>
<proteinExistence type="inferred from homology"/>
<dbReference type="PANTHER" id="PTHR34227:SF11">
    <property type="entry name" value="CHAPERONE PROTEIN TORD"/>
    <property type="match status" value="1"/>
</dbReference>
<dbReference type="Gene3D" id="1.20.120.1820">
    <property type="match status" value="1"/>
</dbReference>
<dbReference type="Gene3D" id="1.20.1280.20">
    <property type="entry name" value="HscB, C-terminal domain"/>
    <property type="match status" value="1"/>
</dbReference>
<accession>A0A1S6HUT5</accession>
<dbReference type="InterPro" id="IPR036411">
    <property type="entry name" value="TorD-like_sf"/>
</dbReference>
<dbReference type="InterPro" id="IPR023069">
    <property type="entry name" value="Chaperone_TorD"/>
</dbReference>
<dbReference type="HAMAP" id="MF_01150">
    <property type="entry name" value="TorD"/>
    <property type="match status" value="1"/>
</dbReference>
<dbReference type="KEGG" id="spsw:Sps_04211"/>
<sequence>MENSMSNPAISEDEMNNTDMNKARAMIYRLLSSLFAKEIDHQLLHELTSEQAKAFWTQLASEPSFKRDVDAMVTVLESLSSDKALLELAADYCGLFLVGTKHSASPYASLYLQDESKSAPDTEGTKSGDQPLLFGEQHQMMVQFLKQSQLQVQTSFPEPADHLAVILAYVEHLCLSAGNEEQLSFIESYLNSWLGQFAAKVTLCDSGDFYCALARLTQSWVNSDLTGLREES</sequence>
<name>A0A1S6HUT5_9GAMM</name>
<evidence type="ECO:0000313" key="5">
    <source>
        <dbReference type="Proteomes" id="UP000189545"/>
    </source>
</evidence>
<keyword evidence="1 3" id="KW-0963">Cytoplasm</keyword>